<dbReference type="EMBL" id="LN907867">
    <property type="protein sequence ID" value="CUU41428.1"/>
    <property type="molecule type" value="Genomic_DNA"/>
</dbReference>
<gene>
    <name evidence="8" type="ORF">BVIRIDIS_04190</name>
</gene>
<proteinExistence type="inferred from homology"/>
<protein>
    <submittedName>
        <fullName evidence="8">Opacity protein antigens</fullName>
    </submittedName>
</protein>
<evidence type="ECO:0000256" key="2">
    <source>
        <dbReference type="ARBA" id="ARBA00022729"/>
    </source>
</evidence>
<evidence type="ECO:0000256" key="5">
    <source>
        <dbReference type="ARBA" id="ARBA00038306"/>
    </source>
</evidence>
<keyword evidence="3" id="KW-0472">Membrane</keyword>
<dbReference type="GO" id="GO:0009279">
    <property type="term" value="C:cell outer membrane"/>
    <property type="evidence" value="ECO:0007669"/>
    <property type="project" value="UniProtKB-SubCell"/>
</dbReference>
<comment type="subcellular location">
    <subcellularLocation>
        <location evidence="1">Cell outer membrane</location>
    </subcellularLocation>
</comment>
<evidence type="ECO:0000256" key="1">
    <source>
        <dbReference type="ARBA" id="ARBA00004442"/>
    </source>
</evidence>
<sequence length="451" mass="47565">MKRIAIGGLLCVVGLAGPAAAADLRTKAPVVSAPAWSWSGGYAGIHGGYGWGSADQTFHPANTVFAPSGSGFDQDIDGGLFGLQIGYNWQIGNLVFGLETTTAWTSIEGKDASLFGAFPDAAYKTEIDNLSTFTPRLGIASGPWLLYGKAGIAYGEVKTTLSDGSLYFREKNDHVGWTAGVGLEYALAPNWILGVEYNYVDLGDQRYGGAVATGIAADLKQDVTVSTVLGRLSYKFGAGGNPLTAALLGPQTPGGNWNGFYLGVLGGYAWGETDLADAGSADHDIDGGVFGGHLGFLTQFGNNWVLGTELAISGGDVKGNFSDGFTTLESKLTWFGTVTARLGYAIGPWLVYGKGGTAFGEVKQSLFDPVASFQQSEQHIGWTIGGGVEYAWGNWLVGVEYNYIDLGDQTYGGFATPDIYYTSFKNDITVSTVLARLSYKFGAPEPVVAKY</sequence>
<dbReference type="KEGG" id="bvr:BVIR_976"/>
<evidence type="ECO:0000259" key="7">
    <source>
        <dbReference type="Pfam" id="PF13505"/>
    </source>
</evidence>
<organism evidence="8 9">
    <name type="scientific">Blastochloris viridis</name>
    <name type="common">Rhodopseudomonas viridis</name>
    <dbReference type="NCBI Taxonomy" id="1079"/>
    <lineage>
        <taxon>Bacteria</taxon>
        <taxon>Pseudomonadati</taxon>
        <taxon>Pseudomonadota</taxon>
        <taxon>Alphaproteobacteria</taxon>
        <taxon>Hyphomicrobiales</taxon>
        <taxon>Blastochloridaceae</taxon>
        <taxon>Blastochloris</taxon>
    </lineage>
</organism>
<evidence type="ECO:0000313" key="8">
    <source>
        <dbReference type="EMBL" id="CUU41428.1"/>
    </source>
</evidence>
<evidence type="ECO:0000256" key="6">
    <source>
        <dbReference type="SAM" id="SignalP"/>
    </source>
</evidence>
<dbReference type="AlphaFoldDB" id="A0A0P0ISK2"/>
<keyword evidence="2 6" id="KW-0732">Signal</keyword>
<accession>A0A0P0ISK2</accession>
<keyword evidence="9" id="KW-1185">Reference proteome</keyword>
<dbReference type="PANTHER" id="PTHR34001:SF3">
    <property type="entry name" value="BLL7405 PROTEIN"/>
    <property type="match status" value="1"/>
</dbReference>
<name>A0A0P0ISK2_BLAVI</name>
<dbReference type="Proteomes" id="UP000065734">
    <property type="component" value="Chromosome I"/>
</dbReference>
<evidence type="ECO:0000256" key="3">
    <source>
        <dbReference type="ARBA" id="ARBA00023136"/>
    </source>
</evidence>
<feature type="signal peptide" evidence="6">
    <location>
        <begin position="1"/>
        <end position="21"/>
    </location>
</feature>
<dbReference type="InterPro" id="IPR011250">
    <property type="entry name" value="OMP/PagP_B-barrel"/>
</dbReference>
<comment type="similarity">
    <text evidence="5">Belongs to the Omp25/RopB family.</text>
</comment>
<evidence type="ECO:0000256" key="4">
    <source>
        <dbReference type="ARBA" id="ARBA00023237"/>
    </source>
</evidence>
<dbReference type="InterPro" id="IPR051692">
    <property type="entry name" value="OMP-like"/>
</dbReference>
<feature type="domain" description="Outer membrane protein beta-barrel" evidence="7">
    <location>
        <begin position="246"/>
        <end position="441"/>
    </location>
</feature>
<keyword evidence="4" id="KW-0998">Cell outer membrane</keyword>
<reference evidence="9" key="1">
    <citation type="journal article" date="2016" name="Genome Announc.">
        <title>Revised genome sequence of the purple photosynthetic bacterium Blastochloris viridis.</title>
        <authorList>
            <person name="Liu L.N."/>
            <person name="Faulkner M."/>
            <person name="Liu X."/>
            <person name="Huang F."/>
            <person name="Darby A.C."/>
            <person name="Hall N."/>
        </authorList>
    </citation>
    <scope>NUCLEOTIDE SEQUENCE [LARGE SCALE GENOMIC DNA]</scope>
    <source>
        <strain evidence="9">ATCC 19567 / DSM 133 / F</strain>
    </source>
</reference>
<dbReference type="OrthoDB" id="9815357at2"/>
<feature type="chain" id="PRO_5009792003" evidence="6">
    <location>
        <begin position="22"/>
        <end position="451"/>
    </location>
</feature>
<evidence type="ECO:0000313" key="9">
    <source>
        <dbReference type="Proteomes" id="UP000065734"/>
    </source>
</evidence>
<dbReference type="InterPro" id="IPR027385">
    <property type="entry name" value="Beta-barrel_OMP"/>
</dbReference>
<dbReference type="SUPFAM" id="SSF56925">
    <property type="entry name" value="OMPA-like"/>
    <property type="match status" value="2"/>
</dbReference>
<dbReference type="PANTHER" id="PTHR34001">
    <property type="entry name" value="BLL7405 PROTEIN"/>
    <property type="match status" value="1"/>
</dbReference>
<feature type="domain" description="Outer membrane protein beta-barrel" evidence="7">
    <location>
        <begin position="9"/>
        <end position="236"/>
    </location>
</feature>
<dbReference type="Gene3D" id="2.40.160.20">
    <property type="match status" value="2"/>
</dbReference>
<dbReference type="STRING" id="1079.BVIR_976"/>
<dbReference type="RefSeq" id="WP_060832920.1">
    <property type="nucleotide sequence ID" value="NZ_AP014854.2"/>
</dbReference>
<dbReference type="Pfam" id="PF13505">
    <property type="entry name" value="OMP_b-brl"/>
    <property type="match status" value="2"/>
</dbReference>